<dbReference type="EMBL" id="CP001016">
    <property type="protein sequence ID" value="ACB93772.1"/>
    <property type="molecule type" value="Genomic_DNA"/>
</dbReference>
<dbReference type="OrthoDB" id="9802525at2"/>
<evidence type="ECO:0000259" key="1">
    <source>
        <dbReference type="Pfam" id="PF13439"/>
    </source>
</evidence>
<dbReference type="PANTHER" id="PTHR45947">
    <property type="entry name" value="SULFOQUINOVOSYL TRANSFERASE SQD2"/>
    <property type="match status" value="1"/>
</dbReference>
<reference evidence="2 3" key="2">
    <citation type="journal article" date="2010" name="J. Bacteriol.">
        <title>Complete genome sequence of Beijerinckia indica subsp. indica.</title>
        <authorList>
            <person name="Tamas I."/>
            <person name="Dedysh S.N."/>
            <person name="Liesack W."/>
            <person name="Stott M.B."/>
            <person name="Alam M."/>
            <person name="Murrell J.C."/>
            <person name="Dunfield P.F."/>
        </authorList>
    </citation>
    <scope>NUCLEOTIDE SEQUENCE [LARGE SCALE GENOMIC DNA]</scope>
    <source>
        <strain evidence="3">ATCC 9039 / DSM 1715 / NCIMB 8712</strain>
    </source>
</reference>
<dbReference type="Pfam" id="PF13692">
    <property type="entry name" value="Glyco_trans_1_4"/>
    <property type="match status" value="1"/>
</dbReference>
<evidence type="ECO:0000313" key="2">
    <source>
        <dbReference type="EMBL" id="ACB93772.1"/>
    </source>
</evidence>
<proteinExistence type="predicted"/>
<dbReference type="InterPro" id="IPR028098">
    <property type="entry name" value="Glyco_trans_4-like_N"/>
</dbReference>
<keyword evidence="2" id="KW-0808">Transferase</keyword>
<gene>
    <name evidence="2" type="ordered locus">Bind_0114</name>
</gene>
<dbReference type="STRING" id="395963.Bind_0114"/>
<dbReference type="Gene3D" id="3.40.50.2000">
    <property type="entry name" value="Glycogen Phosphorylase B"/>
    <property type="match status" value="2"/>
</dbReference>
<dbReference type="HOGENOM" id="CLU_009583_2_0_5"/>
<feature type="domain" description="Glycosyltransferase subfamily 4-like N-terminal" evidence="1">
    <location>
        <begin position="14"/>
        <end position="166"/>
    </location>
</feature>
<accession>B2IBQ0</accession>
<sequence length="360" mass="39756">MRILIATDAWQPQVNGVVRSLESLSKALNEQGVEVDFLSPQGYATLPLPTYREIRLALVGWRSIKKRLDGQGFDHIHIATEGPIGFAVRRYCLETGHPFTTSFHTRFPEYIRERVPIPEWVSYGVLRRFHNAGNGLMVATPSLARELEQRGFNRPRIWSRGVDHQRFHPDRAVPLSLPRPIFLYAGRLAPEKNLSSFLGLDLPGSKLVIGDGPARAALQQAHPRAHFLGAMPSDELARYYAAADVFVFPSRTDTFGMVVLEALACGCPVAALPVQGPLDTIGTSGAGVLDFDLRTACIEALTIPRERARTHALTFTWANSARQFLDNIAAVYDHRGTAPIARPVARPNLRKKASKGAPAE</sequence>
<dbReference type="Pfam" id="PF13439">
    <property type="entry name" value="Glyco_transf_4"/>
    <property type="match status" value="1"/>
</dbReference>
<name>B2IBQ0_BEII9</name>
<dbReference type="Proteomes" id="UP000001695">
    <property type="component" value="Chromosome"/>
</dbReference>
<dbReference type="KEGG" id="bid:Bind_0114"/>
<keyword evidence="3" id="KW-1185">Reference proteome</keyword>
<evidence type="ECO:0000313" key="3">
    <source>
        <dbReference type="Proteomes" id="UP000001695"/>
    </source>
</evidence>
<organism evidence="2 3">
    <name type="scientific">Beijerinckia indica subsp. indica (strain ATCC 9039 / DSM 1715 / NCIMB 8712)</name>
    <dbReference type="NCBI Taxonomy" id="395963"/>
    <lineage>
        <taxon>Bacteria</taxon>
        <taxon>Pseudomonadati</taxon>
        <taxon>Pseudomonadota</taxon>
        <taxon>Alphaproteobacteria</taxon>
        <taxon>Hyphomicrobiales</taxon>
        <taxon>Beijerinckiaceae</taxon>
        <taxon>Beijerinckia</taxon>
    </lineage>
</organism>
<dbReference type="InterPro" id="IPR050194">
    <property type="entry name" value="Glycosyltransferase_grp1"/>
</dbReference>
<protein>
    <submittedName>
        <fullName evidence="2">Glycosyl transferase group 1</fullName>
    </submittedName>
</protein>
<dbReference type="CAZy" id="GT4">
    <property type="family name" value="Glycosyltransferase Family 4"/>
</dbReference>
<reference evidence="3" key="1">
    <citation type="submission" date="2008-03" db="EMBL/GenBank/DDBJ databases">
        <title>Complete sequence of chromosome of Beijerinckia indica subsp. indica ATCC 9039.</title>
        <authorList>
            <consortium name="US DOE Joint Genome Institute"/>
            <person name="Copeland A."/>
            <person name="Lucas S."/>
            <person name="Lapidus A."/>
            <person name="Glavina del Rio T."/>
            <person name="Dalin E."/>
            <person name="Tice H."/>
            <person name="Bruce D."/>
            <person name="Goodwin L."/>
            <person name="Pitluck S."/>
            <person name="LaButti K."/>
            <person name="Schmutz J."/>
            <person name="Larimer F."/>
            <person name="Land M."/>
            <person name="Hauser L."/>
            <person name="Kyrpides N."/>
            <person name="Mikhailova N."/>
            <person name="Dunfield P.F."/>
            <person name="Dedysh S.N."/>
            <person name="Liesack W."/>
            <person name="Saw J.H."/>
            <person name="Alam M."/>
            <person name="Chen Y."/>
            <person name="Murrell J.C."/>
            <person name="Richardson P."/>
        </authorList>
    </citation>
    <scope>NUCLEOTIDE SEQUENCE [LARGE SCALE GENOMIC DNA]</scope>
    <source>
        <strain evidence="3">ATCC 9039 / DSM 1715 / NCIMB 8712</strain>
    </source>
</reference>
<dbReference type="CDD" id="cd03814">
    <property type="entry name" value="GT4-like"/>
    <property type="match status" value="1"/>
</dbReference>
<dbReference type="eggNOG" id="COG0438">
    <property type="taxonomic scope" value="Bacteria"/>
</dbReference>
<dbReference type="AlphaFoldDB" id="B2IBQ0"/>
<dbReference type="SUPFAM" id="SSF53756">
    <property type="entry name" value="UDP-Glycosyltransferase/glycogen phosphorylase"/>
    <property type="match status" value="1"/>
</dbReference>
<dbReference type="GO" id="GO:0016757">
    <property type="term" value="F:glycosyltransferase activity"/>
    <property type="evidence" value="ECO:0007669"/>
    <property type="project" value="UniProtKB-ARBA"/>
</dbReference>
<dbReference type="PANTHER" id="PTHR45947:SF3">
    <property type="entry name" value="SULFOQUINOVOSYL TRANSFERASE SQD2"/>
    <property type="match status" value="1"/>
</dbReference>
<dbReference type="RefSeq" id="WP_012383130.1">
    <property type="nucleotide sequence ID" value="NC_010581.1"/>
</dbReference>